<dbReference type="InterPro" id="IPR043519">
    <property type="entry name" value="NT_sf"/>
</dbReference>
<proteinExistence type="predicted"/>
<name>A0A285IAN3_9ACTN</name>
<dbReference type="AlphaFoldDB" id="A0A285IAN3"/>
<evidence type="ECO:0000313" key="2">
    <source>
        <dbReference type="EMBL" id="SNY45042.1"/>
    </source>
</evidence>
<dbReference type="RefSeq" id="WP_097321344.1">
    <property type="nucleotide sequence ID" value="NZ_OBDY01000007.1"/>
</dbReference>
<organism evidence="2 3">
    <name type="scientific">Paractinoplanes atraurantiacus</name>
    <dbReference type="NCBI Taxonomy" id="1036182"/>
    <lineage>
        <taxon>Bacteria</taxon>
        <taxon>Bacillati</taxon>
        <taxon>Actinomycetota</taxon>
        <taxon>Actinomycetes</taxon>
        <taxon>Micromonosporales</taxon>
        <taxon>Micromonosporaceae</taxon>
        <taxon>Paractinoplanes</taxon>
    </lineage>
</organism>
<dbReference type="GO" id="GO:0016779">
    <property type="term" value="F:nucleotidyltransferase activity"/>
    <property type="evidence" value="ECO:0007669"/>
    <property type="project" value="InterPro"/>
</dbReference>
<reference evidence="2 3" key="1">
    <citation type="submission" date="2017-09" db="EMBL/GenBank/DDBJ databases">
        <authorList>
            <person name="Ehlers B."/>
            <person name="Leendertz F.H."/>
        </authorList>
    </citation>
    <scope>NUCLEOTIDE SEQUENCE [LARGE SCALE GENOMIC DNA]</scope>
    <source>
        <strain evidence="2 3">CGMCC 4.6857</strain>
    </source>
</reference>
<feature type="domain" description="Polymerase nucleotidyl transferase" evidence="1">
    <location>
        <begin position="9"/>
        <end position="47"/>
    </location>
</feature>
<dbReference type="OrthoDB" id="2987256at2"/>
<evidence type="ECO:0000259" key="1">
    <source>
        <dbReference type="Pfam" id="PF01909"/>
    </source>
</evidence>
<keyword evidence="3" id="KW-1185">Reference proteome</keyword>
<dbReference type="Proteomes" id="UP000219612">
    <property type="component" value="Unassembled WGS sequence"/>
</dbReference>
<gene>
    <name evidence="2" type="ORF">SAMN05421748_107162</name>
</gene>
<accession>A0A285IAN3</accession>
<sequence length="223" mass="24642">MSQVLAGLMDEVRDDPGVAGLVLTGSHARGVATAGSDVDAYVITGGAARWRPSSSSPRLDLAVLSVEELADVSDRWRRYSYRGARVLLDRLDGRIAELVRRQGSLSAEEAEVMAREQLGGYVQFVRRAVKSRRDGRAEVARLEEMEAAAWCLGALFAVFGRVRPYHRYLRWELDHHPLPDPWTADFVISRVSERPSMLFGPLEAVARARGFGDVFDRSGSGQA</sequence>
<dbReference type="Pfam" id="PF01909">
    <property type="entry name" value="NTP_transf_2"/>
    <property type="match status" value="1"/>
</dbReference>
<dbReference type="InterPro" id="IPR002934">
    <property type="entry name" value="Polymerase_NTP_transf_dom"/>
</dbReference>
<dbReference type="SUPFAM" id="SSF81301">
    <property type="entry name" value="Nucleotidyltransferase"/>
    <property type="match status" value="1"/>
</dbReference>
<keyword evidence="2" id="KW-0808">Transferase</keyword>
<evidence type="ECO:0000313" key="3">
    <source>
        <dbReference type="Proteomes" id="UP000219612"/>
    </source>
</evidence>
<dbReference type="EMBL" id="OBDY01000007">
    <property type="protein sequence ID" value="SNY45042.1"/>
    <property type="molecule type" value="Genomic_DNA"/>
</dbReference>
<protein>
    <submittedName>
        <fullName evidence="2">Nucleotidyltransferase domain-containing protein</fullName>
    </submittedName>
</protein>